<keyword evidence="2" id="KW-0963">Cytoplasm</keyword>
<dbReference type="Gene3D" id="2.40.50.100">
    <property type="match status" value="1"/>
</dbReference>
<feature type="domain" description="Exosome complex component N-terminal" evidence="5">
    <location>
        <begin position="8"/>
        <end position="43"/>
    </location>
</feature>
<dbReference type="GO" id="GO:0005737">
    <property type="term" value="C:cytoplasm"/>
    <property type="evidence" value="ECO:0007669"/>
    <property type="project" value="TreeGrafter"/>
</dbReference>
<keyword evidence="3" id="KW-0271">Exosome</keyword>
<dbReference type="GO" id="GO:0006396">
    <property type="term" value="P:RNA processing"/>
    <property type="evidence" value="ECO:0007669"/>
    <property type="project" value="InterPro"/>
</dbReference>
<gene>
    <name evidence="6" type="ORF">TCE0_015f02266</name>
</gene>
<proteinExistence type="predicted"/>
<dbReference type="EMBL" id="DF933811">
    <property type="protein sequence ID" value="GAM34590.1"/>
    <property type="molecule type" value="Genomic_DNA"/>
</dbReference>
<evidence type="ECO:0000259" key="5">
    <source>
        <dbReference type="Pfam" id="PF14382"/>
    </source>
</evidence>
<evidence type="ECO:0000256" key="3">
    <source>
        <dbReference type="ARBA" id="ARBA00022835"/>
    </source>
</evidence>
<dbReference type="InterPro" id="IPR012340">
    <property type="entry name" value="NA-bd_OB-fold"/>
</dbReference>
<dbReference type="InterPro" id="IPR039771">
    <property type="entry name" value="Csl4"/>
</dbReference>
<comment type="caution">
    <text evidence="6">The sequence shown here is derived from an EMBL/GenBank/DDBJ whole genome shotgun (WGS) entry which is preliminary data.</text>
</comment>
<protein>
    <submittedName>
        <fullName evidence="6">Exosome complex subunit</fullName>
    </submittedName>
</protein>
<dbReference type="Gene3D" id="2.40.50.140">
    <property type="entry name" value="Nucleic acid-binding proteins"/>
    <property type="match status" value="1"/>
</dbReference>
<accession>A0A6V8GZV0</accession>
<dbReference type="SUPFAM" id="SSF50249">
    <property type="entry name" value="Nucleic acid-binding proteins"/>
    <property type="match status" value="1"/>
</dbReference>
<keyword evidence="7" id="KW-1185">Reference proteome</keyword>
<dbReference type="SUPFAM" id="SSF110324">
    <property type="entry name" value="Ribosomal L27 protein-like"/>
    <property type="match status" value="1"/>
</dbReference>
<dbReference type="InterPro" id="IPR025721">
    <property type="entry name" value="Exosome_cplx_N_dom"/>
</dbReference>
<evidence type="ECO:0000259" key="4">
    <source>
        <dbReference type="Pfam" id="PF10447"/>
    </source>
</evidence>
<sequence>MENPLPTLAVPGQQLATTSTYLPGAGTHVQNGVICASIPGPVFVEQLPGQTKSKVTKSILSVLRSGVGNIGPNGTVQKPAAPVATATATTVAGTKKPKYNTLPAVDSVVLARVTRVQKRQVTLSILVVLDNASFSDNDNIAAILTSAANPENQSTSDELRFQALIRKEDVRAVEKDRVVLEEMFRVGDVVRGSVISLGDQSFYYLTTARNDLGVVMARSEAGNMMFPVSWREMKDPVTGGSESRKVARPF</sequence>
<dbReference type="PANTHER" id="PTHR12686:SF8">
    <property type="entry name" value="EXOSOME COMPLEX COMPONENT CSL4"/>
    <property type="match status" value="1"/>
</dbReference>
<evidence type="ECO:0000313" key="6">
    <source>
        <dbReference type="EMBL" id="GAM34590.1"/>
    </source>
</evidence>
<dbReference type="GO" id="GO:0005730">
    <property type="term" value="C:nucleolus"/>
    <property type="evidence" value="ECO:0007669"/>
    <property type="project" value="UniProtKB-SubCell"/>
</dbReference>
<evidence type="ECO:0000256" key="2">
    <source>
        <dbReference type="ARBA" id="ARBA00022490"/>
    </source>
</evidence>
<dbReference type="PANTHER" id="PTHR12686">
    <property type="entry name" value="3'-5' EXORIBONUCLEASE CSL4-RELATED"/>
    <property type="match status" value="1"/>
</dbReference>
<feature type="domain" description="Exosome complex component CSL4 C-terminal" evidence="4">
    <location>
        <begin position="102"/>
        <end position="197"/>
    </location>
</feature>
<evidence type="ECO:0000313" key="7">
    <source>
        <dbReference type="Proteomes" id="UP000053095"/>
    </source>
</evidence>
<organism evidence="6 7">
    <name type="scientific">Talaromyces pinophilus</name>
    <name type="common">Penicillium pinophilum</name>
    <dbReference type="NCBI Taxonomy" id="128442"/>
    <lineage>
        <taxon>Eukaryota</taxon>
        <taxon>Fungi</taxon>
        <taxon>Dikarya</taxon>
        <taxon>Ascomycota</taxon>
        <taxon>Pezizomycotina</taxon>
        <taxon>Eurotiomycetes</taxon>
        <taxon>Eurotiomycetidae</taxon>
        <taxon>Eurotiales</taxon>
        <taxon>Trichocomaceae</taxon>
        <taxon>Talaromyces</taxon>
        <taxon>Talaromyces sect. Talaromyces</taxon>
    </lineage>
</organism>
<dbReference type="GO" id="GO:0003723">
    <property type="term" value="F:RNA binding"/>
    <property type="evidence" value="ECO:0007669"/>
    <property type="project" value="InterPro"/>
</dbReference>
<dbReference type="InterPro" id="IPR019495">
    <property type="entry name" value="EXOSC1_C"/>
</dbReference>
<dbReference type="Proteomes" id="UP000053095">
    <property type="component" value="Unassembled WGS sequence"/>
</dbReference>
<dbReference type="GO" id="GO:0000176">
    <property type="term" value="C:nuclear exosome (RNase complex)"/>
    <property type="evidence" value="ECO:0007669"/>
    <property type="project" value="TreeGrafter"/>
</dbReference>
<reference evidence="7" key="1">
    <citation type="journal article" date="2015" name="Genome Announc.">
        <title>Draft genome sequence of Talaromyces cellulolyticus strain Y-94, a source of lignocellulosic biomass-degrading enzymes.</title>
        <authorList>
            <person name="Fujii T."/>
            <person name="Koike H."/>
            <person name="Sawayama S."/>
            <person name="Yano S."/>
            <person name="Inoue H."/>
        </authorList>
    </citation>
    <scope>NUCLEOTIDE SEQUENCE [LARGE SCALE GENOMIC DNA]</scope>
    <source>
        <strain evidence="7">Y-94</strain>
    </source>
</reference>
<dbReference type="AlphaFoldDB" id="A0A6V8GZV0"/>
<name>A0A6V8GZV0_TALPI</name>
<dbReference type="FunFam" id="2.40.50.140:FF:000164">
    <property type="entry name" value="Exosome complex component CSL4"/>
    <property type="match status" value="1"/>
</dbReference>
<comment type="subcellular location">
    <subcellularLocation>
        <location evidence="1">Nucleus</location>
        <location evidence="1">Nucleolus</location>
    </subcellularLocation>
</comment>
<dbReference type="Pfam" id="PF10447">
    <property type="entry name" value="EXOSC1"/>
    <property type="match status" value="1"/>
</dbReference>
<evidence type="ECO:0000256" key="1">
    <source>
        <dbReference type="ARBA" id="ARBA00004604"/>
    </source>
</evidence>
<dbReference type="Pfam" id="PF14382">
    <property type="entry name" value="ECR1_N"/>
    <property type="match status" value="1"/>
</dbReference>